<feature type="domain" description="CsbD-like" evidence="3">
    <location>
        <begin position="5"/>
        <end position="55"/>
    </location>
</feature>
<organism evidence="4 5">
    <name type="scientific">Nocardia callitridis</name>
    <dbReference type="NCBI Taxonomy" id="648753"/>
    <lineage>
        <taxon>Bacteria</taxon>
        <taxon>Bacillati</taxon>
        <taxon>Actinomycetota</taxon>
        <taxon>Actinomycetes</taxon>
        <taxon>Mycobacteriales</taxon>
        <taxon>Nocardiaceae</taxon>
        <taxon>Nocardia</taxon>
    </lineage>
</organism>
<name>A0ABP9KJA9_9NOCA</name>
<dbReference type="Pfam" id="PF05532">
    <property type="entry name" value="CsbD"/>
    <property type="match status" value="1"/>
</dbReference>
<sequence length="78" mass="7873">MSTGDKISNKIDDFSGKAKEAAGKATGDDDLRTEGKTDQAGAAASDAVEKIKGAVGDAVDKTKDALRSAGNDESAKNS</sequence>
<reference evidence="5" key="1">
    <citation type="journal article" date="2019" name="Int. J. Syst. Evol. Microbiol.">
        <title>The Global Catalogue of Microorganisms (GCM) 10K type strain sequencing project: providing services to taxonomists for standard genome sequencing and annotation.</title>
        <authorList>
            <consortium name="The Broad Institute Genomics Platform"/>
            <consortium name="The Broad Institute Genome Sequencing Center for Infectious Disease"/>
            <person name="Wu L."/>
            <person name="Ma J."/>
        </authorList>
    </citation>
    <scope>NUCLEOTIDE SEQUENCE [LARGE SCALE GENOMIC DNA]</scope>
    <source>
        <strain evidence="5">JCM 18298</strain>
    </source>
</reference>
<proteinExistence type="inferred from homology"/>
<feature type="compositionally biased region" description="Basic and acidic residues" evidence="2">
    <location>
        <begin position="47"/>
        <end position="59"/>
    </location>
</feature>
<dbReference type="InterPro" id="IPR008462">
    <property type="entry name" value="CsbD"/>
</dbReference>
<comment type="similarity">
    <text evidence="1">Belongs to the UPF0337 (CsbD) family.</text>
</comment>
<dbReference type="Proteomes" id="UP001500603">
    <property type="component" value="Unassembled WGS sequence"/>
</dbReference>
<dbReference type="Gene3D" id="1.10.1470.10">
    <property type="entry name" value="YjbJ"/>
    <property type="match status" value="1"/>
</dbReference>
<evidence type="ECO:0000313" key="5">
    <source>
        <dbReference type="Proteomes" id="UP001500603"/>
    </source>
</evidence>
<protein>
    <recommendedName>
        <fullName evidence="3">CsbD-like domain-containing protein</fullName>
    </recommendedName>
</protein>
<feature type="region of interest" description="Disordered" evidence="2">
    <location>
        <begin position="1"/>
        <end position="59"/>
    </location>
</feature>
<gene>
    <name evidence="4" type="ORF">GCM10023318_41160</name>
</gene>
<feature type="compositionally biased region" description="Basic and acidic residues" evidence="2">
    <location>
        <begin position="7"/>
        <end position="37"/>
    </location>
</feature>
<dbReference type="InterPro" id="IPR036629">
    <property type="entry name" value="YjbJ_sf"/>
</dbReference>
<accession>A0ABP9KJA9</accession>
<dbReference type="EMBL" id="BAABJM010000004">
    <property type="protein sequence ID" value="GAA5060096.1"/>
    <property type="molecule type" value="Genomic_DNA"/>
</dbReference>
<dbReference type="RefSeq" id="WP_345497191.1">
    <property type="nucleotide sequence ID" value="NZ_BAABJM010000004.1"/>
</dbReference>
<keyword evidence="5" id="KW-1185">Reference proteome</keyword>
<evidence type="ECO:0000256" key="2">
    <source>
        <dbReference type="SAM" id="MobiDB-lite"/>
    </source>
</evidence>
<evidence type="ECO:0000313" key="4">
    <source>
        <dbReference type="EMBL" id="GAA5060096.1"/>
    </source>
</evidence>
<evidence type="ECO:0000256" key="1">
    <source>
        <dbReference type="ARBA" id="ARBA00009129"/>
    </source>
</evidence>
<evidence type="ECO:0000259" key="3">
    <source>
        <dbReference type="Pfam" id="PF05532"/>
    </source>
</evidence>
<comment type="caution">
    <text evidence="4">The sequence shown here is derived from an EMBL/GenBank/DDBJ whole genome shotgun (WGS) entry which is preliminary data.</text>
</comment>
<dbReference type="SUPFAM" id="SSF69047">
    <property type="entry name" value="Hypothetical protein YjbJ"/>
    <property type="match status" value="1"/>
</dbReference>